<name>A0AAD8A4V1_DIPPU</name>
<keyword evidence="1" id="KW-0489">Methyltransferase</keyword>
<keyword evidence="6" id="KW-1185">Reference proteome</keyword>
<keyword evidence="2" id="KW-0808">Transferase</keyword>
<evidence type="ECO:0000256" key="1">
    <source>
        <dbReference type="ARBA" id="ARBA00022603"/>
    </source>
</evidence>
<organism evidence="5 6">
    <name type="scientific">Diploptera punctata</name>
    <name type="common">Pacific beetle cockroach</name>
    <dbReference type="NCBI Taxonomy" id="6984"/>
    <lineage>
        <taxon>Eukaryota</taxon>
        <taxon>Metazoa</taxon>
        <taxon>Ecdysozoa</taxon>
        <taxon>Arthropoda</taxon>
        <taxon>Hexapoda</taxon>
        <taxon>Insecta</taxon>
        <taxon>Pterygota</taxon>
        <taxon>Neoptera</taxon>
        <taxon>Polyneoptera</taxon>
        <taxon>Dictyoptera</taxon>
        <taxon>Blattodea</taxon>
        <taxon>Blaberoidea</taxon>
        <taxon>Blaberidae</taxon>
        <taxon>Diplopterinae</taxon>
        <taxon>Diploptera</taxon>
    </lineage>
</organism>
<evidence type="ECO:0000313" key="6">
    <source>
        <dbReference type="Proteomes" id="UP001233999"/>
    </source>
</evidence>
<dbReference type="InterPro" id="IPR052097">
    <property type="entry name" value="SET-MYND_domain_protein"/>
</dbReference>
<dbReference type="Proteomes" id="UP001233999">
    <property type="component" value="Unassembled WGS sequence"/>
</dbReference>
<dbReference type="GO" id="GO:0008168">
    <property type="term" value="F:methyltransferase activity"/>
    <property type="evidence" value="ECO:0007669"/>
    <property type="project" value="UniProtKB-KW"/>
</dbReference>
<evidence type="ECO:0000256" key="3">
    <source>
        <dbReference type="ARBA" id="ARBA00022691"/>
    </source>
</evidence>
<proteinExistence type="predicted"/>
<reference evidence="5" key="2">
    <citation type="submission" date="2023-05" db="EMBL/GenBank/DDBJ databases">
        <authorList>
            <person name="Fouks B."/>
        </authorList>
    </citation>
    <scope>NUCLEOTIDE SEQUENCE</scope>
    <source>
        <strain evidence="5">Stay&amp;Tobe</strain>
        <tissue evidence="5">Testes</tissue>
    </source>
</reference>
<dbReference type="Gene3D" id="1.25.40.10">
    <property type="entry name" value="Tetratricopeptide repeat domain"/>
    <property type="match status" value="1"/>
</dbReference>
<dbReference type="SMART" id="SM00028">
    <property type="entry name" value="TPR"/>
    <property type="match status" value="3"/>
</dbReference>
<protein>
    <submittedName>
        <fullName evidence="5">Uncharacterized protein</fullName>
    </submittedName>
</protein>
<dbReference type="GO" id="GO:0042826">
    <property type="term" value="F:histone deacetylase binding"/>
    <property type="evidence" value="ECO:0007669"/>
    <property type="project" value="TreeGrafter"/>
</dbReference>
<keyword evidence="3" id="KW-0949">S-adenosyl-L-methionine</keyword>
<accession>A0AAD8A4V1</accession>
<dbReference type="SUPFAM" id="SSF48452">
    <property type="entry name" value="TPR-like"/>
    <property type="match status" value="1"/>
</dbReference>
<sequence length="344" mass="38874">MNAPIPEVPVQILNIFRRLKETGDFMRIEHECKKLTKNSERVKYATDILKQYNLLPDEKIMKIKSLEKSVELRNSGNKAFVKKDDKEALLLYTKSIAAAPFPTTENANDALAIAFANRSAVLFCLGKYNLCLQDILQALKYNYPNKLVYKLFERQGKCLRHLGRNKDATNSINNALKALSSAELTEDKRQKIKAELENLLKSCRSARTYTDLPRNEEPQLPTCSYSKNSKLPCASDCVEIKYSPEMGRYMSATRDIKIGDNNVEKMPGQGFYQKMKVTVTVHQMVIRLTNVIVSSPVSKRILLQSKPVNSKASDVDLNEQGVSDSGGRGAPDETRGIKQLFDWN</sequence>
<evidence type="ECO:0000256" key="2">
    <source>
        <dbReference type="ARBA" id="ARBA00022679"/>
    </source>
</evidence>
<dbReference type="PANTHER" id="PTHR46165:SF2">
    <property type="entry name" value="SET AND MYND DOMAIN-CONTAINING PROTEIN 4"/>
    <property type="match status" value="1"/>
</dbReference>
<dbReference type="GO" id="GO:0005737">
    <property type="term" value="C:cytoplasm"/>
    <property type="evidence" value="ECO:0007669"/>
    <property type="project" value="TreeGrafter"/>
</dbReference>
<dbReference type="InterPro" id="IPR011990">
    <property type="entry name" value="TPR-like_helical_dom_sf"/>
</dbReference>
<reference evidence="5" key="1">
    <citation type="journal article" date="2023" name="IScience">
        <title>Live-bearing cockroach genome reveals convergent evolutionary mechanisms linked to viviparity in insects and beyond.</title>
        <authorList>
            <person name="Fouks B."/>
            <person name="Harrison M.C."/>
            <person name="Mikhailova A.A."/>
            <person name="Marchal E."/>
            <person name="English S."/>
            <person name="Carruthers M."/>
            <person name="Jennings E.C."/>
            <person name="Chiamaka E.L."/>
            <person name="Frigard R.A."/>
            <person name="Pippel M."/>
            <person name="Attardo G.M."/>
            <person name="Benoit J.B."/>
            <person name="Bornberg-Bauer E."/>
            <person name="Tobe S.S."/>
        </authorList>
    </citation>
    <scope>NUCLEOTIDE SEQUENCE</scope>
    <source>
        <strain evidence="5">Stay&amp;Tobe</strain>
    </source>
</reference>
<feature type="region of interest" description="Disordered" evidence="4">
    <location>
        <begin position="309"/>
        <end position="344"/>
    </location>
</feature>
<evidence type="ECO:0000313" key="5">
    <source>
        <dbReference type="EMBL" id="KAJ9591991.1"/>
    </source>
</evidence>
<gene>
    <name evidence="5" type="ORF">L9F63_001503</name>
</gene>
<dbReference type="GO" id="GO:0005634">
    <property type="term" value="C:nucleus"/>
    <property type="evidence" value="ECO:0007669"/>
    <property type="project" value="TreeGrafter"/>
</dbReference>
<dbReference type="InterPro" id="IPR019734">
    <property type="entry name" value="TPR_rpt"/>
</dbReference>
<dbReference type="AlphaFoldDB" id="A0AAD8A4V1"/>
<dbReference type="PANTHER" id="PTHR46165">
    <property type="entry name" value="SET AND MYND DOMAIN-CONTAINING PROTEIN 4"/>
    <property type="match status" value="1"/>
</dbReference>
<comment type="caution">
    <text evidence="5">The sequence shown here is derived from an EMBL/GenBank/DDBJ whole genome shotgun (WGS) entry which is preliminary data.</text>
</comment>
<dbReference type="EMBL" id="JASPKZ010003851">
    <property type="protein sequence ID" value="KAJ9591991.1"/>
    <property type="molecule type" value="Genomic_DNA"/>
</dbReference>
<evidence type="ECO:0000256" key="4">
    <source>
        <dbReference type="SAM" id="MobiDB-lite"/>
    </source>
</evidence>
<dbReference type="GO" id="GO:0032259">
    <property type="term" value="P:methylation"/>
    <property type="evidence" value="ECO:0007669"/>
    <property type="project" value="UniProtKB-KW"/>
</dbReference>